<organism evidence="1 2">
    <name type="scientific">Rhodoplanes elegans</name>
    <dbReference type="NCBI Taxonomy" id="29408"/>
    <lineage>
        <taxon>Bacteria</taxon>
        <taxon>Pseudomonadati</taxon>
        <taxon>Pseudomonadota</taxon>
        <taxon>Alphaproteobacteria</taxon>
        <taxon>Hyphomicrobiales</taxon>
        <taxon>Nitrobacteraceae</taxon>
        <taxon>Rhodoplanes</taxon>
    </lineage>
</organism>
<reference evidence="1 2" key="1">
    <citation type="submission" date="2017-07" db="EMBL/GenBank/DDBJ databases">
        <title>Draft Genome Sequences of Select Purple Nonsulfur Bacteria.</title>
        <authorList>
            <person name="Lasarre B."/>
            <person name="Mckinlay J.B."/>
        </authorList>
    </citation>
    <scope>NUCLEOTIDE SEQUENCE [LARGE SCALE GENOMIC DNA]</scope>
    <source>
        <strain evidence="1 2">DSM 11907</strain>
    </source>
</reference>
<gene>
    <name evidence="1" type="ORF">CH338_13630</name>
</gene>
<accession>A0A327KJ83</accession>
<dbReference type="EMBL" id="NPEU01000140">
    <property type="protein sequence ID" value="RAI38154.1"/>
    <property type="molecule type" value="Genomic_DNA"/>
</dbReference>
<sequence length="86" mass="8993">MVKVQLPAVHPVSQAPPVTVPVVTVKVAVRPPMLTVLILAVDQPPELVTRTWMVWPGLISCGSVDHAPPAIDSSAPLSAVAKMPVS</sequence>
<protein>
    <submittedName>
        <fullName evidence="1">Uncharacterized protein</fullName>
    </submittedName>
</protein>
<evidence type="ECO:0000313" key="2">
    <source>
        <dbReference type="Proteomes" id="UP000248863"/>
    </source>
</evidence>
<name>A0A327KJ83_9BRAD</name>
<proteinExistence type="predicted"/>
<dbReference type="Proteomes" id="UP000248863">
    <property type="component" value="Unassembled WGS sequence"/>
</dbReference>
<evidence type="ECO:0000313" key="1">
    <source>
        <dbReference type="EMBL" id="RAI38154.1"/>
    </source>
</evidence>
<keyword evidence="2" id="KW-1185">Reference proteome</keyword>
<dbReference type="AlphaFoldDB" id="A0A327KJ83"/>
<comment type="caution">
    <text evidence="1">The sequence shown here is derived from an EMBL/GenBank/DDBJ whole genome shotgun (WGS) entry which is preliminary data.</text>
</comment>